<dbReference type="Proteomes" id="UP000289260">
    <property type="component" value="Chromosome"/>
</dbReference>
<proteinExistence type="predicted"/>
<organism evidence="1 2">
    <name type="scientific">Leucobacter triazinivorans</name>
    <dbReference type="NCBI Taxonomy" id="1784719"/>
    <lineage>
        <taxon>Bacteria</taxon>
        <taxon>Bacillati</taxon>
        <taxon>Actinomycetota</taxon>
        <taxon>Actinomycetes</taxon>
        <taxon>Micrococcales</taxon>
        <taxon>Microbacteriaceae</taxon>
        <taxon>Leucobacter</taxon>
    </lineage>
</organism>
<accession>A0A4P6KFW1</accession>
<dbReference type="KEGG" id="ltr:EVS81_05460"/>
<sequence>MDTNKARGTGLRMEIPQGTDEAVAVDELVDDLLHGNMRGVLHTLHEPHDESGPEQELPAT</sequence>
<name>A0A4P6KFW1_9MICO</name>
<evidence type="ECO:0000313" key="2">
    <source>
        <dbReference type="Proteomes" id="UP000289260"/>
    </source>
</evidence>
<evidence type="ECO:0000313" key="1">
    <source>
        <dbReference type="EMBL" id="QBE48354.1"/>
    </source>
</evidence>
<keyword evidence="2" id="KW-1185">Reference proteome</keyword>
<dbReference type="RefSeq" id="WP_130109492.1">
    <property type="nucleotide sequence ID" value="NZ_CP035806.1"/>
</dbReference>
<gene>
    <name evidence="1" type="ORF">EVS81_05460</name>
</gene>
<dbReference type="AlphaFoldDB" id="A0A4P6KFW1"/>
<dbReference type="EMBL" id="CP035806">
    <property type="protein sequence ID" value="QBE48354.1"/>
    <property type="molecule type" value="Genomic_DNA"/>
</dbReference>
<protein>
    <submittedName>
        <fullName evidence="1">Uncharacterized protein</fullName>
    </submittedName>
</protein>
<reference evidence="1 2" key="1">
    <citation type="submission" date="2019-02" db="EMBL/GenBank/DDBJ databases">
        <authorList>
            <person name="Sun L."/>
            <person name="Pan D."/>
            <person name="Wu X."/>
        </authorList>
    </citation>
    <scope>NUCLEOTIDE SEQUENCE [LARGE SCALE GENOMIC DNA]</scope>
    <source>
        <strain evidence="1 2">JW-1</strain>
    </source>
</reference>